<dbReference type="HAMAP" id="MF_00839">
    <property type="entry name" value="HPF"/>
    <property type="match status" value="1"/>
</dbReference>
<keyword evidence="6" id="KW-0689">Ribosomal protein</keyword>
<evidence type="ECO:0000256" key="1">
    <source>
        <dbReference type="ARBA" id="ARBA00022490"/>
    </source>
</evidence>
<sequence>MKLTFVGKNMEVTQALKEVTEKKFSKLDKYFQKDVEGNVIYSVERNRKILEVTINLPGTILRVEEAGDDMYASIDKAVDVLERQIRKYRTKLQKRYNNGETIRFENIAPLTEEEDDDDKPKVVRTKRFDMKPMDVEEAILQMELLRHNFFVFMNADTDDINVLYKRKDGNYGLIEPEY</sequence>
<comment type="function">
    <text evidence="3">Required for dimerization of active 70S ribosomes into 100S ribosomes in stationary phase; 100S ribosomes are translationally inactive and sometimes present during exponential growth.</text>
</comment>
<evidence type="ECO:0000256" key="2">
    <source>
        <dbReference type="ARBA" id="ARBA00022845"/>
    </source>
</evidence>
<dbReference type="PANTHER" id="PTHR33231:SF1">
    <property type="entry name" value="30S RIBOSOMAL PROTEIN"/>
    <property type="match status" value="1"/>
</dbReference>
<proteinExistence type="inferred from homology"/>
<keyword evidence="6" id="KW-0687">Ribonucleoprotein</keyword>
<comment type="subcellular location">
    <subcellularLocation>
        <location evidence="3">Cytoplasm</location>
    </subcellularLocation>
</comment>
<evidence type="ECO:0000256" key="4">
    <source>
        <dbReference type="SAM" id="Coils"/>
    </source>
</evidence>
<dbReference type="GO" id="GO:0022627">
    <property type="term" value="C:cytosolic small ribosomal subunit"/>
    <property type="evidence" value="ECO:0007669"/>
    <property type="project" value="TreeGrafter"/>
</dbReference>
<organism evidence="6 7">
    <name type="scientific">Tepidimicrobium xylanilyticum</name>
    <dbReference type="NCBI Taxonomy" id="1123352"/>
    <lineage>
        <taxon>Bacteria</taxon>
        <taxon>Bacillati</taxon>
        <taxon>Bacillota</taxon>
        <taxon>Tissierellia</taxon>
        <taxon>Tissierellales</taxon>
        <taxon>Tepidimicrobiaceae</taxon>
        <taxon>Tepidimicrobium</taxon>
    </lineage>
</organism>
<dbReference type="GO" id="GO:0043024">
    <property type="term" value="F:ribosomal small subunit binding"/>
    <property type="evidence" value="ECO:0007669"/>
    <property type="project" value="TreeGrafter"/>
</dbReference>
<keyword evidence="7" id="KW-1185">Reference proteome</keyword>
<dbReference type="RefSeq" id="WP_093749857.1">
    <property type="nucleotide sequence ID" value="NZ_FNNG01000001.1"/>
</dbReference>
<dbReference type="PANTHER" id="PTHR33231">
    <property type="entry name" value="30S RIBOSOMAL PROTEIN"/>
    <property type="match status" value="1"/>
</dbReference>
<dbReference type="FunFam" id="3.30.505.50:FF:000001">
    <property type="entry name" value="Ribosome hibernation promoting factor"/>
    <property type="match status" value="1"/>
</dbReference>
<keyword evidence="4" id="KW-0175">Coiled coil</keyword>
<dbReference type="InterPro" id="IPR034694">
    <property type="entry name" value="HPF_long/plastid"/>
</dbReference>
<dbReference type="OrthoDB" id="9794975at2"/>
<protein>
    <recommendedName>
        <fullName evidence="3">Ribosome hibernation promoting factor</fullName>
        <shortName evidence="3">HPF</shortName>
    </recommendedName>
</protein>
<evidence type="ECO:0000313" key="6">
    <source>
        <dbReference type="EMBL" id="SDW06248.1"/>
    </source>
</evidence>
<dbReference type="InterPro" id="IPR036567">
    <property type="entry name" value="RHF-like"/>
</dbReference>
<dbReference type="Pfam" id="PF16321">
    <property type="entry name" value="Ribosom_S30AE_C"/>
    <property type="match status" value="1"/>
</dbReference>
<evidence type="ECO:0000313" key="7">
    <source>
        <dbReference type="Proteomes" id="UP000198828"/>
    </source>
</evidence>
<evidence type="ECO:0000256" key="3">
    <source>
        <dbReference type="HAMAP-Rule" id="MF_00839"/>
    </source>
</evidence>
<dbReference type="InterPro" id="IPR032528">
    <property type="entry name" value="Ribosom_S30AE_C"/>
</dbReference>
<comment type="subunit">
    <text evidence="3">Interacts with 100S ribosomes.</text>
</comment>
<dbReference type="NCBIfam" id="TIGR00741">
    <property type="entry name" value="yfiA"/>
    <property type="match status" value="1"/>
</dbReference>
<dbReference type="Gene3D" id="3.30.505.50">
    <property type="entry name" value="Sigma 54 modulation/S30EA ribosomal protein, C-terminal domain"/>
    <property type="match status" value="1"/>
</dbReference>
<dbReference type="InterPro" id="IPR003489">
    <property type="entry name" value="RHF/RaiA"/>
</dbReference>
<dbReference type="GO" id="GO:0045900">
    <property type="term" value="P:negative regulation of translational elongation"/>
    <property type="evidence" value="ECO:0007669"/>
    <property type="project" value="TreeGrafter"/>
</dbReference>
<keyword evidence="1 3" id="KW-0963">Cytoplasm</keyword>
<dbReference type="EMBL" id="FNNG01000001">
    <property type="protein sequence ID" value="SDW06248.1"/>
    <property type="molecule type" value="Genomic_DNA"/>
</dbReference>
<dbReference type="CDD" id="cd00552">
    <property type="entry name" value="RaiA"/>
    <property type="match status" value="1"/>
</dbReference>
<evidence type="ECO:0000259" key="5">
    <source>
        <dbReference type="Pfam" id="PF16321"/>
    </source>
</evidence>
<name>A0A1H2QHB4_9FIRM</name>
<accession>A0A1H2QHB4</accession>
<reference evidence="6 7" key="1">
    <citation type="submission" date="2016-10" db="EMBL/GenBank/DDBJ databases">
        <authorList>
            <person name="de Groot N.N."/>
        </authorList>
    </citation>
    <scope>NUCLEOTIDE SEQUENCE [LARGE SCALE GENOMIC DNA]</scope>
    <source>
        <strain evidence="6 7">DSM 23310</strain>
    </source>
</reference>
<dbReference type="InterPro" id="IPR038416">
    <property type="entry name" value="Ribosom_S30AE_C_sf"/>
</dbReference>
<dbReference type="Gene3D" id="3.30.160.100">
    <property type="entry name" value="Ribosome hibernation promotion factor-like"/>
    <property type="match status" value="1"/>
</dbReference>
<dbReference type="Pfam" id="PF02482">
    <property type="entry name" value="Ribosomal_S30AE"/>
    <property type="match status" value="1"/>
</dbReference>
<keyword evidence="2 3" id="KW-0810">Translation regulation</keyword>
<gene>
    <name evidence="3" type="primary">hpf</name>
    <name evidence="6" type="ORF">SAMN05660923_00142</name>
</gene>
<dbReference type="InterPro" id="IPR050574">
    <property type="entry name" value="HPF/YfiA_ribosome-assoc"/>
</dbReference>
<dbReference type="AlphaFoldDB" id="A0A1H2QHB4"/>
<comment type="similarity">
    <text evidence="3">Belongs to the HPF/YfiA ribosome-associated protein family. Long HPF subfamily.</text>
</comment>
<feature type="domain" description="Sigma 54 modulation/S30EA ribosomal protein C-terminal" evidence="5">
    <location>
        <begin position="118"/>
        <end position="173"/>
    </location>
</feature>
<feature type="coiled-coil region" evidence="4">
    <location>
        <begin position="71"/>
        <end position="98"/>
    </location>
</feature>
<dbReference type="Proteomes" id="UP000198828">
    <property type="component" value="Unassembled WGS sequence"/>
</dbReference>
<dbReference type="SUPFAM" id="SSF69754">
    <property type="entry name" value="Ribosome binding protein Y (YfiA homologue)"/>
    <property type="match status" value="1"/>
</dbReference>